<evidence type="ECO:0000313" key="4">
    <source>
        <dbReference type="Proteomes" id="UP000563094"/>
    </source>
</evidence>
<feature type="region of interest" description="Disordered" evidence="1">
    <location>
        <begin position="97"/>
        <end position="134"/>
    </location>
</feature>
<evidence type="ECO:0008006" key="5">
    <source>
        <dbReference type="Google" id="ProtNLM"/>
    </source>
</evidence>
<protein>
    <recommendedName>
        <fullName evidence="5">DUF1049 domain-containing protein</fullName>
    </recommendedName>
</protein>
<dbReference type="RefSeq" id="WP_066837019.1">
    <property type="nucleotide sequence ID" value="NZ_JACJIQ010000021.1"/>
</dbReference>
<feature type="compositionally biased region" description="Pro residues" evidence="1">
    <location>
        <begin position="102"/>
        <end position="115"/>
    </location>
</feature>
<feature type="transmembrane region" description="Helical" evidence="2">
    <location>
        <begin position="7"/>
        <end position="28"/>
    </location>
</feature>
<accession>A0A839GKY0</accession>
<keyword evidence="4" id="KW-1185">Reference proteome</keyword>
<evidence type="ECO:0000256" key="2">
    <source>
        <dbReference type="SAM" id="Phobius"/>
    </source>
</evidence>
<dbReference type="Proteomes" id="UP000563094">
    <property type="component" value="Unassembled WGS sequence"/>
</dbReference>
<dbReference type="EMBL" id="JACJIQ010000021">
    <property type="protein sequence ID" value="MBA9079330.1"/>
    <property type="molecule type" value="Genomic_DNA"/>
</dbReference>
<proteinExistence type="predicted"/>
<comment type="caution">
    <text evidence="3">The sequence shown here is derived from an EMBL/GenBank/DDBJ whole genome shotgun (WGS) entry which is preliminary data.</text>
</comment>
<dbReference type="AlphaFoldDB" id="A0A839GKY0"/>
<keyword evidence="2" id="KW-1133">Transmembrane helix</keyword>
<organism evidence="3 4">
    <name type="scientific">Rufibacter quisquiliarum</name>
    <dbReference type="NCBI Taxonomy" id="1549639"/>
    <lineage>
        <taxon>Bacteria</taxon>
        <taxon>Pseudomonadati</taxon>
        <taxon>Bacteroidota</taxon>
        <taxon>Cytophagia</taxon>
        <taxon>Cytophagales</taxon>
        <taxon>Hymenobacteraceae</taxon>
        <taxon>Rufibacter</taxon>
    </lineage>
</organism>
<keyword evidence="2" id="KW-0472">Membrane</keyword>
<reference evidence="3 4" key="1">
    <citation type="submission" date="2020-08" db="EMBL/GenBank/DDBJ databases">
        <title>Genomic Encyclopedia of Type Strains, Phase IV (KMG-IV): sequencing the most valuable type-strain genomes for metagenomic binning, comparative biology and taxonomic classification.</title>
        <authorList>
            <person name="Goeker M."/>
        </authorList>
    </citation>
    <scope>NUCLEOTIDE SEQUENCE [LARGE SCALE GENOMIC DNA]</scope>
    <source>
        <strain evidence="3 4">DSM 29854</strain>
    </source>
</reference>
<feature type="transmembrane region" description="Helical" evidence="2">
    <location>
        <begin position="48"/>
        <end position="69"/>
    </location>
</feature>
<evidence type="ECO:0000313" key="3">
    <source>
        <dbReference type="EMBL" id="MBA9079330.1"/>
    </source>
</evidence>
<gene>
    <name evidence="3" type="ORF">FHS90_004065</name>
</gene>
<name>A0A839GKY0_9BACT</name>
<sequence>METLKKIINIAVMAYLIIALLFLLRILSVDKFVALFDMADAAAFYRRLLWAGVLLLLAELLVENAYIATLKRGLALEHRQLTELKAKLYDQRLNTEAAAQTPAPPLDNTVPPPAVDPTRDPNHLAKPNHHRPLP</sequence>
<evidence type="ECO:0000256" key="1">
    <source>
        <dbReference type="SAM" id="MobiDB-lite"/>
    </source>
</evidence>
<keyword evidence="2" id="KW-0812">Transmembrane</keyword>